<dbReference type="AlphaFoldDB" id="A0A7W9Q8V1"/>
<comment type="caution">
    <text evidence="3">The sequence shown here is derived from an EMBL/GenBank/DDBJ whole genome shotgun (WGS) entry which is preliminary data.</text>
</comment>
<dbReference type="GO" id="GO:0017168">
    <property type="term" value="F:5-oxoprolinase (ATP-hydrolyzing) activity"/>
    <property type="evidence" value="ECO:0007669"/>
    <property type="project" value="TreeGrafter"/>
</dbReference>
<sequence length="501" mass="50177">MLLSGSRVLAAAGTPGFGRAAMARLLAEVCGAHAAAVRHVTFDVGPALLATVREPVAGSQDGPGTCGARAAPVVAVRIAPRPAQHPALARHPSAPIARLVTRSVTLPGGHDLLGRELSPLNAARVAELADELAATGVRDVAVAACGSLAAPAHERAVGERLMAAVPGLRVSLSHEFGGQDLVGREASAVLNAALADVADEVLTACEAAAEQVMPQAQYGVARGDGGRSPLARVRALPVVAVGAAEAAALLGAAHLAGLERCRVLLPGPAGALLGEVRSGVPLVRPGQVPGWGVRLSVPMAILSAKGTAAGDVAAGVADSAGDGTEPPLVVVTPEGDHHHAPPKPAATRGPGPGPGHSPSHSHSHSAASAVVPEPAAGRPAAWRGRVPLVPPADLSLIGIALCPPMAWVDEVVQVKDARELTAVQRDAEERTIAMVIAQGAAPGSARLVETTLVAMPFSPAGTIRVHLRAIGRSEPEAAGQSESAEHEMAPGGVRGGCRAGE</sequence>
<dbReference type="Pfam" id="PF05378">
    <property type="entry name" value="Hydant_A_N"/>
    <property type="match status" value="1"/>
</dbReference>
<evidence type="ECO:0000313" key="3">
    <source>
        <dbReference type="EMBL" id="MBB5935499.1"/>
    </source>
</evidence>
<dbReference type="RefSeq" id="WP_184572002.1">
    <property type="nucleotide sequence ID" value="NZ_JACHJL010000005.1"/>
</dbReference>
<gene>
    <name evidence="3" type="ORF">FHS42_002561</name>
</gene>
<proteinExistence type="predicted"/>
<dbReference type="GO" id="GO:0005829">
    <property type="term" value="C:cytosol"/>
    <property type="evidence" value="ECO:0007669"/>
    <property type="project" value="TreeGrafter"/>
</dbReference>
<feature type="domain" description="Hydantoinase/oxoprolinase N-terminal" evidence="2">
    <location>
        <begin position="99"/>
        <end position="161"/>
    </location>
</feature>
<dbReference type="EMBL" id="JACHJL010000005">
    <property type="protein sequence ID" value="MBB5935499.1"/>
    <property type="molecule type" value="Genomic_DNA"/>
</dbReference>
<feature type="compositionally biased region" description="Low complexity" evidence="1">
    <location>
        <begin position="356"/>
        <end position="376"/>
    </location>
</feature>
<organism evidence="3 4">
    <name type="scientific">Streptomyces zagrosensis</name>
    <dbReference type="NCBI Taxonomy" id="1042984"/>
    <lineage>
        <taxon>Bacteria</taxon>
        <taxon>Bacillati</taxon>
        <taxon>Actinomycetota</taxon>
        <taxon>Actinomycetes</taxon>
        <taxon>Kitasatosporales</taxon>
        <taxon>Streptomycetaceae</taxon>
        <taxon>Streptomyces</taxon>
    </lineage>
</organism>
<name>A0A7W9Q8V1_9ACTN</name>
<dbReference type="PANTHER" id="PTHR11365:SF23">
    <property type="entry name" value="HYPOTHETICAL 5-OXOPROLINASE (EUROFUNG)-RELATED"/>
    <property type="match status" value="1"/>
</dbReference>
<dbReference type="InterPro" id="IPR045079">
    <property type="entry name" value="Oxoprolinase-like"/>
</dbReference>
<dbReference type="InterPro" id="IPR008040">
    <property type="entry name" value="Hydant_A_N"/>
</dbReference>
<evidence type="ECO:0000259" key="2">
    <source>
        <dbReference type="Pfam" id="PF05378"/>
    </source>
</evidence>
<protein>
    <recommendedName>
        <fullName evidence="2">Hydantoinase/oxoprolinase N-terminal domain-containing protein</fullName>
    </recommendedName>
</protein>
<keyword evidence="4" id="KW-1185">Reference proteome</keyword>
<feature type="compositionally biased region" description="Gly residues" evidence="1">
    <location>
        <begin position="492"/>
        <end position="501"/>
    </location>
</feature>
<dbReference type="PANTHER" id="PTHR11365">
    <property type="entry name" value="5-OXOPROLINASE RELATED"/>
    <property type="match status" value="1"/>
</dbReference>
<feature type="region of interest" description="Disordered" evidence="1">
    <location>
        <begin position="474"/>
        <end position="501"/>
    </location>
</feature>
<dbReference type="Proteomes" id="UP000588098">
    <property type="component" value="Unassembled WGS sequence"/>
</dbReference>
<accession>A0A7W9Q8V1</accession>
<dbReference type="GO" id="GO:0006749">
    <property type="term" value="P:glutathione metabolic process"/>
    <property type="evidence" value="ECO:0007669"/>
    <property type="project" value="TreeGrafter"/>
</dbReference>
<reference evidence="3 4" key="1">
    <citation type="submission" date="2020-08" db="EMBL/GenBank/DDBJ databases">
        <title>Genomic Encyclopedia of Type Strains, Phase III (KMG-III): the genomes of soil and plant-associated and newly described type strains.</title>
        <authorList>
            <person name="Whitman W."/>
        </authorList>
    </citation>
    <scope>NUCLEOTIDE SEQUENCE [LARGE SCALE GENOMIC DNA]</scope>
    <source>
        <strain evidence="3 4">CECT 8305</strain>
    </source>
</reference>
<feature type="region of interest" description="Disordered" evidence="1">
    <location>
        <begin position="316"/>
        <end position="376"/>
    </location>
</feature>
<evidence type="ECO:0000313" key="4">
    <source>
        <dbReference type="Proteomes" id="UP000588098"/>
    </source>
</evidence>
<evidence type="ECO:0000256" key="1">
    <source>
        <dbReference type="SAM" id="MobiDB-lite"/>
    </source>
</evidence>